<dbReference type="Proteomes" id="UP000018348">
    <property type="component" value="Unassembled WGS sequence"/>
</dbReference>
<dbReference type="Pfam" id="PF07282">
    <property type="entry name" value="Cas12f1-like_TNB"/>
    <property type="match status" value="1"/>
</dbReference>
<evidence type="ECO:0000256" key="4">
    <source>
        <dbReference type="ARBA" id="ARBA00023172"/>
    </source>
</evidence>
<dbReference type="NCBIfam" id="NF040570">
    <property type="entry name" value="guided_TnpB"/>
    <property type="match status" value="1"/>
</dbReference>
<dbReference type="GO" id="GO:0006310">
    <property type="term" value="P:DNA recombination"/>
    <property type="evidence" value="ECO:0007669"/>
    <property type="project" value="UniProtKB-KW"/>
</dbReference>
<name>T2ICM9_CROWT</name>
<evidence type="ECO:0000256" key="3">
    <source>
        <dbReference type="ARBA" id="ARBA00023125"/>
    </source>
</evidence>
<keyword evidence="3" id="KW-0238">DNA-binding</keyword>
<dbReference type="Pfam" id="PF01385">
    <property type="entry name" value="OrfB_IS605"/>
    <property type="match status" value="1"/>
</dbReference>
<dbReference type="GO" id="GO:0003677">
    <property type="term" value="F:DNA binding"/>
    <property type="evidence" value="ECO:0007669"/>
    <property type="project" value="UniProtKB-KW"/>
</dbReference>
<keyword evidence="4" id="KW-0233">DNA recombination</keyword>
<dbReference type="RefSeq" id="WP_021830201.1">
    <property type="nucleotide sequence ID" value="NZ_CAQK01000322.1"/>
</dbReference>
<evidence type="ECO:0000256" key="2">
    <source>
        <dbReference type="ARBA" id="ARBA00022578"/>
    </source>
</evidence>
<evidence type="ECO:0000313" key="7">
    <source>
        <dbReference type="EMBL" id="CCQ50577.1"/>
    </source>
</evidence>
<evidence type="ECO:0000256" key="1">
    <source>
        <dbReference type="ARBA" id="ARBA00008761"/>
    </source>
</evidence>
<comment type="caution">
    <text evidence="7">The sequence shown here is derived from an EMBL/GenBank/DDBJ whole genome shotgun (WGS) entry which is preliminary data.</text>
</comment>
<dbReference type="GO" id="GO:0032196">
    <property type="term" value="P:transposition"/>
    <property type="evidence" value="ECO:0007669"/>
    <property type="project" value="UniProtKB-KW"/>
</dbReference>
<dbReference type="InterPro" id="IPR001959">
    <property type="entry name" value="Transposase"/>
</dbReference>
<organism evidence="7 8">
    <name type="scientific">Crocosphaera watsonii WH 8502</name>
    <dbReference type="NCBI Taxonomy" id="423474"/>
    <lineage>
        <taxon>Bacteria</taxon>
        <taxon>Bacillati</taxon>
        <taxon>Cyanobacteriota</taxon>
        <taxon>Cyanophyceae</taxon>
        <taxon>Oscillatoriophycideae</taxon>
        <taxon>Chroococcales</taxon>
        <taxon>Aphanothecaceae</taxon>
        <taxon>Crocosphaera</taxon>
    </lineage>
</organism>
<reference evidence="7 8" key="2">
    <citation type="submission" date="2013-09" db="EMBL/GenBank/DDBJ databases">
        <title>Whole genome comparison of six Crocosphaera watsonii strains with differing phenotypes.</title>
        <authorList>
            <person name="Bench S.R."/>
            <person name="Heller P."/>
            <person name="Frank I."/>
            <person name="Arciniega M."/>
            <person name="Shilova I.N."/>
            <person name="Zehr J.P."/>
        </authorList>
    </citation>
    <scope>NUCLEOTIDE SEQUENCE [LARGE SCALE GENOMIC DNA]</scope>
    <source>
        <strain evidence="7 8">WH 8502</strain>
    </source>
</reference>
<feature type="domain" description="Probable transposase IS891/IS1136/IS1341" evidence="5">
    <location>
        <begin position="185"/>
        <end position="304"/>
    </location>
</feature>
<sequence length="433" mass="49697">MLVVEAKLKNGTLEQYQKLDEAIRTSQFVRNTCVSYWMDNKGITRNDLQKLCSTLAKNKNTPWVTLLNSQARQSAADRAWQSINRFYQNCGAPTRHLMAHVAAPSSRAKISGKKGFPQFKKYSRSVEYKLTGYKLSDNRRKIKFIDGFKAGEFDLWCSQRTLVYYSEQQIRRVRVVRRADGYYCQFLIDVERQENHKPTGQVTGIDLGLKEFYTDAQGNTVDNPRYLRKSEKRLKKAQRRLSKRFRKGKKQSNNYHKQRVKVAKLHLKVSRQRKDKAIKDALALVQSNDLVVYEALKIRNLVRNAPPLSTADPAGFEIQQERGSAFHALNSIQGGSAVKNRKLAKSISDASWYQFTQWLNCFSKIYRIICVAVPPHFTTQDCSVCSTRVQKSLSTRTHQCPNCKTVLDRDHNAAINILKKRFSAVLGVSPMSD</sequence>
<proteinExistence type="inferred from homology"/>
<dbReference type="AlphaFoldDB" id="T2ICM9"/>
<comment type="similarity">
    <text evidence="1">In the C-terminal section; belongs to the transposase 35 family.</text>
</comment>
<evidence type="ECO:0000313" key="8">
    <source>
        <dbReference type="Proteomes" id="UP000018348"/>
    </source>
</evidence>
<dbReference type="EMBL" id="CAQK01000322">
    <property type="protein sequence ID" value="CCQ50577.1"/>
    <property type="molecule type" value="Genomic_DNA"/>
</dbReference>
<feature type="domain" description="Cas12f1-like TNB" evidence="6">
    <location>
        <begin position="352"/>
        <end position="417"/>
    </location>
</feature>
<protein>
    <submittedName>
        <fullName evidence="7">Transposase</fullName>
    </submittedName>
</protein>
<evidence type="ECO:0000259" key="6">
    <source>
        <dbReference type="Pfam" id="PF07282"/>
    </source>
</evidence>
<reference evidence="7 8" key="1">
    <citation type="submission" date="2013-01" db="EMBL/GenBank/DDBJ databases">
        <authorList>
            <person name="Bench S."/>
        </authorList>
    </citation>
    <scope>NUCLEOTIDE SEQUENCE [LARGE SCALE GENOMIC DNA]</scope>
    <source>
        <strain evidence="7 8">WH 8502</strain>
    </source>
</reference>
<keyword evidence="2" id="KW-0815">Transposition</keyword>
<evidence type="ECO:0000259" key="5">
    <source>
        <dbReference type="Pfam" id="PF01385"/>
    </source>
</evidence>
<accession>T2ICM9</accession>
<gene>
    <name evidence="7" type="ORF">CWATWH8502_3880</name>
</gene>
<dbReference type="InterPro" id="IPR010095">
    <property type="entry name" value="Cas12f1-like_TNB"/>
</dbReference>